<dbReference type="InterPro" id="IPR035979">
    <property type="entry name" value="RBD_domain_sf"/>
</dbReference>
<dbReference type="AlphaFoldDB" id="A0A5C3E7J1"/>
<evidence type="ECO:0000313" key="5">
    <source>
        <dbReference type="EMBL" id="SPO26704.1"/>
    </source>
</evidence>
<dbReference type="InterPro" id="IPR012677">
    <property type="entry name" value="Nucleotide-bd_a/b_plait_sf"/>
</dbReference>
<dbReference type="InterPro" id="IPR000504">
    <property type="entry name" value="RRM_dom"/>
</dbReference>
<protein>
    <submittedName>
        <fullName evidence="5">Related to ribonucleoprotein</fullName>
    </submittedName>
</protein>
<dbReference type="Pfam" id="PF00076">
    <property type="entry name" value="RRM_1"/>
    <property type="match status" value="1"/>
</dbReference>
<name>A0A5C3E7J1_9BASI</name>
<dbReference type="CDD" id="cd12347">
    <property type="entry name" value="RRM_PPIE"/>
    <property type="match status" value="1"/>
</dbReference>
<dbReference type="GO" id="GO:0003723">
    <property type="term" value="F:RNA binding"/>
    <property type="evidence" value="ECO:0007669"/>
    <property type="project" value="UniProtKB-UniRule"/>
</dbReference>
<keyword evidence="1 2" id="KW-0694">RNA-binding</keyword>
<feature type="region of interest" description="Disordered" evidence="3">
    <location>
        <begin position="114"/>
        <end position="139"/>
    </location>
</feature>
<keyword evidence="6" id="KW-1185">Reference proteome</keyword>
<evidence type="ECO:0000256" key="2">
    <source>
        <dbReference type="PROSITE-ProRule" id="PRU00176"/>
    </source>
</evidence>
<evidence type="ECO:0000256" key="3">
    <source>
        <dbReference type="SAM" id="MobiDB-lite"/>
    </source>
</evidence>
<feature type="compositionally biased region" description="Polar residues" evidence="3">
    <location>
        <begin position="129"/>
        <end position="139"/>
    </location>
</feature>
<feature type="domain" description="RRM" evidence="4">
    <location>
        <begin position="7"/>
        <end position="87"/>
    </location>
</feature>
<proteinExistence type="predicted"/>
<sequence length="139" mass="14727">MSVSSSSSIYVGNLPPQLDESSLAAYFTPFGDIISISVPSTSTPSGKRNKGFGFITFSTEDDAMDALDNMNLNAIGGRTIHVNLADPSKVKETGAANKAGRAVWDNEDWLKQYAANDQNPAETAPSDLQEASGNPQASR</sequence>
<evidence type="ECO:0000313" key="6">
    <source>
        <dbReference type="Proteomes" id="UP000324022"/>
    </source>
</evidence>
<dbReference type="OrthoDB" id="407442at2759"/>
<dbReference type="PROSITE" id="PS50102">
    <property type="entry name" value="RRM"/>
    <property type="match status" value="1"/>
</dbReference>
<evidence type="ECO:0000256" key="1">
    <source>
        <dbReference type="ARBA" id="ARBA00022884"/>
    </source>
</evidence>
<accession>A0A5C3E7J1</accession>
<dbReference type="PANTHER" id="PTHR48037">
    <property type="entry name" value="ATPASE E1"/>
    <property type="match status" value="1"/>
</dbReference>
<dbReference type="EMBL" id="OOIN01000015">
    <property type="protein sequence ID" value="SPO26704.1"/>
    <property type="molecule type" value="Genomic_DNA"/>
</dbReference>
<reference evidence="5 6" key="1">
    <citation type="submission" date="2018-03" db="EMBL/GenBank/DDBJ databases">
        <authorList>
            <person name="Guldener U."/>
        </authorList>
    </citation>
    <scope>NUCLEOTIDE SEQUENCE [LARGE SCALE GENOMIC DNA]</scope>
    <source>
        <strain evidence="5 6">NBRC100155</strain>
    </source>
</reference>
<dbReference type="PANTHER" id="PTHR48037:SF1">
    <property type="entry name" value="RRM DOMAIN-CONTAINING PROTEIN"/>
    <property type="match status" value="1"/>
</dbReference>
<dbReference type="InterPro" id="IPR034168">
    <property type="entry name" value="PPIE_RRM"/>
</dbReference>
<dbReference type="Gene3D" id="3.30.70.330">
    <property type="match status" value="1"/>
</dbReference>
<evidence type="ECO:0000259" key="4">
    <source>
        <dbReference type="PROSITE" id="PS50102"/>
    </source>
</evidence>
<dbReference type="SUPFAM" id="SSF54928">
    <property type="entry name" value="RNA-binding domain, RBD"/>
    <property type="match status" value="1"/>
</dbReference>
<keyword evidence="5" id="KW-0687">Ribonucleoprotein</keyword>
<gene>
    <name evidence="5" type="ORF">UTRI_04011_B</name>
</gene>
<dbReference type="Proteomes" id="UP000324022">
    <property type="component" value="Unassembled WGS sequence"/>
</dbReference>
<organism evidence="5 6">
    <name type="scientific">Ustilago trichophora</name>
    <dbReference type="NCBI Taxonomy" id="86804"/>
    <lineage>
        <taxon>Eukaryota</taxon>
        <taxon>Fungi</taxon>
        <taxon>Dikarya</taxon>
        <taxon>Basidiomycota</taxon>
        <taxon>Ustilaginomycotina</taxon>
        <taxon>Ustilaginomycetes</taxon>
        <taxon>Ustilaginales</taxon>
        <taxon>Ustilaginaceae</taxon>
        <taxon>Ustilago</taxon>
    </lineage>
</organism>
<dbReference type="SMART" id="SM00360">
    <property type="entry name" value="RRM"/>
    <property type="match status" value="1"/>
</dbReference>
<dbReference type="GO" id="GO:1990904">
    <property type="term" value="C:ribonucleoprotein complex"/>
    <property type="evidence" value="ECO:0007669"/>
    <property type="project" value="UniProtKB-KW"/>
</dbReference>